<comment type="caution">
    <text evidence="1">The sequence shown here is derived from an EMBL/GenBank/DDBJ whole genome shotgun (WGS) entry which is preliminary data.</text>
</comment>
<evidence type="ECO:0000313" key="2">
    <source>
        <dbReference type="Proteomes" id="UP000051717"/>
    </source>
</evidence>
<accession>A0A0S8GIN4</accession>
<dbReference type="AlphaFoldDB" id="A0A0S8GIN4"/>
<dbReference type="EMBL" id="LJUI01000001">
    <property type="protein sequence ID" value="KPK71677.1"/>
    <property type="molecule type" value="Genomic_DNA"/>
</dbReference>
<dbReference type="Proteomes" id="UP000051717">
    <property type="component" value="Unassembled WGS sequence"/>
</dbReference>
<proteinExistence type="predicted"/>
<evidence type="ECO:0000313" key="1">
    <source>
        <dbReference type="EMBL" id="KPK71677.1"/>
    </source>
</evidence>
<organism evidence="1 2">
    <name type="scientific">candidate division TA06 bacterium SM23_40</name>
    <dbReference type="NCBI Taxonomy" id="1703774"/>
    <lineage>
        <taxon>Bacteria</taxon>
        <taxon>Bacteria division TA06</taxon>
    </lineage>
</organism>
<name>A0A0S8GIN4_UNCT6</name>
<reference evidence="1 2" key="1">
    <citation type="journal article" date="2015" name="Microbiome">
        <title>Genomic resolution of linkages in carbon, nitrogen, and sulfur cycling among widespread estuary sediment bacteria.</title>
        <authorList>
            <person name="Baker B.J."/>
            <person name="Lazar C.S."/>
            <person name="Teske A.P."/>
            <person name="Dick G.J."/>
        </authorList>
    </citation>
    <scope>NUCLEOTIDE SEQUENCE [LARGE SCALE GENOMIC DNA]</scope>
    <source>
        <strain evidence="1">SM23_40</strain>
    </source>
</reference>
<gene>
    <name evidence="1" type="ORF">AMJ82_00260</name>
</gene>
<protein>
    <submittedName>
        <fullName evidence="1">Uncharacterized protein</fullName>
    </submittedName>
</protein>
<sequence>MLGLILWWIVLNSKRLRSGMPVASRAGITGTTFRRSADTSTRPSTTAAESWGVIVVGRPAACGLDDA</sequence>